<dbReference type="AlphaFoldDB" id="A0AAD9KJB5"/>
<dbReference type="SUPFAM" id="SSF49785">
    <property type="entry name" value="Galactose-binding domain-like"/>
    <property type="match status" value="1"/>
</dbReference>
<gene>
    <name evidence="2" type="ORF">NP493_979g01001</name>
</gene>
<dbReference type="Gene3D" id="2.60.120.260">
    <property type="entry name" value="Galactose-binding domain-like"/>
    <property type="match status" value="1"/>
</dbReference>
<organism evidence="2 3">
    <name type="scientific">Ridgeia piscesae</name>
    <name type="common">Tubeworm</name>
    <dbReference type="NCBI Taxonomy" id="27915"/>
    <lineage>
        <taxon>Eukaryota</taxon>
        <taxon>Metazoa</taxon>
        <taxon>Spiralia</taxon>
        <taxon>Lophotrochozoa</taxon>
        <taxon>Annelida</taxon>
        <taxon>Polychaeta</taxon>
        <taxon>Sedentaria</taxon>
        <taxon>Canalipalpata</taxon>
        <taxon>Sabellida</taxon>
        <taxon>Siboglinidae</taxon>
        <taxon>Ridgeia</taxon>
    </lineage>
</organism>
<dbReference type="EMBL" id="JAODUO010000979">
    <property type="protein sequence ID" value="KAK2172236.1"/>
    <property type="molecule type" value="Genomic_DNA"/>
</dbReference>
<dbReference type="InterPro" id="IPR008979">
    <property type="entry name" value="Galactose-bd-like_sf"/>
</dbReference>
<dbReference type="PROSITE" id="PS51284">
    <property type="entry name" value="DOC"/>
    <property type="match status" value="1"/>
</dbReference>
<protein>
    <recommendedName>
        <fullName evidence="1">DOC domain-containing protein</fullName>
    </recommendedName>
</protein>
<reference evidence="2" key="1">
    <citation type="journal article" date="2023" name="Mol. Biol. Evol.">
        <title>Third-Generation Sequencing Reveals the Adaptive Role of the Epigenome in Three Deep-Sea Polychaetes.</title>
        <authorList>
            <person name="Perez M."/>
            <person name="Aroh O."/>
            <person name="Sun Y."/>
            <person name="Lan Y."/>
            <person name="Juniper S.K."/>
            <person name="Young C.R."/>
            <person name="Angers B."/>
            <person name="Qian P.Y."/>
        </authorList>
    </citation>
    <scope>NUCLEOTIDE SEQUENCE</scope>
    <source>
        <strain evidence="2">R07B-5</strain>
    </source>
</reference>
<feature type="domain" description="DOC" evidence="1">
    <location>
        <begin position="191"/>
        <end position="370"/>
    </location>
</feature>
<evidence type="ECO:0000313" key="2">
    <source>
        <dbReference type="EMBL" id="KAK2172236.1"/>
    </source>
</evidence>
<dbReference type="InterPro" id="IPR040099">
    <property type="entry name" value="ZZEF1"/>
</dbReference>
<comment type="caution">
    <text evidence="2">The sequence shown here is derived from an EMBL/GenBank/DDBJ whole genome shotgun (WGS) entry which is preliminary data.</text>
</comment>
<evidence type="ECO:0000259" key="1">
    <source>
        <dbReference type="PROSITE" id="PS51284"/>
    </source>
</evidence>
<evidence type="ECO:0000313" key="3">
    <source>
        <dbReference type="Proteomes" id="UP001209878"/>
    </source>
</evidence>
<dbReference type="SMART" id="SM01337">
    <property type="entry name" value="APC10"/>
    <property type="match status" value="1"/>
</dbReference>
<dbReference type="SUPFAM" id="SSF47473">
    <property type="entry name" value="EF-hand"/>
    <property type="match status" value="1"/>
</dbReference>
<dbReference type="PANTHER" id="PTHR22772">
    <property type="entry name" value="NOVEL ZZ TYPE ZINC FINGER DOMAIN CONTAINING PROTEIN"/>
    <property type="match status" value="1"/>
</dbReference>
<dbReference type="InterPro" id="IPR004939">
    <property type="entry name" value="APC_su10/DOC_dom"/>
</dbReference>
<dbReference type="Proteomes" id="UP001209878">
    <property type="component" value="Unassembled WGS sequence"/>
</dbReference>
<dbReference type="InterPro" id="IPR011992">
    <property type="entry name" value="EF-hand-dom_pair"/>
</dbReference>
<dbReference type="Pfam" id="PF03256">
    <property type="entry name" value="ANAPC10"/>
    <property type="match status" value="1"/>
</dbReference>
<dbReference type="PANTHER" id="PTHR22772:SF4">
    <property type="entry name" value="ZINC FINGER ZZ-TYPE AND EF-HAND DOMAIN-CONTAINING PROTEIN 1"/>
    <property type="match status" value="1"/>
</dbReference>
<accession>A0AAD9KJB5</accession>
<sequence length="860" mass="96573">MLALVEKDSVPSFDLGALFEHVSLRSAATKVISDDIPESVIHQHHAQLVRWLRERQARNEDVITLSQFCNALADSWDGRDACIQAFQQFDSEGDGTADVGVMLETLRMSDKMNTYKELDYVVRTLQACPLTPGFIDVYNDERESVGEHGARILQFLLRNRAPSNMLPFPVLNSFNNTMQMRLSALRSHFSLLKESANTHQEESVLVTGEEVQPITKCFSSIEVSTNRGDANRLTNTEFSSYWQSNGSARSHWIRLRIKNNVVIRQLCVGVAASDQSYMPQLISISVGKNCRSLRDVKEVRIPSHYTGDIVLFENAKMYYPVVQINIKRCHSDGCDTRIHCVKTIGYRIVKETGVSVMDASACWYLQVLAATTAACIPTAPQLREVIIAHTLEALKHMVPLSLAPGSGENPLFLTPHVLHQMDTFLQTVSMDVSGRREAQGLRMLLAFNLARGHVAGLLQTLLWIQENVGVQLEAASLLKSLDTVTDAWLKKQGVLLQLSLAGCDGGQKDGSSGPENILGNNWTNTRSYLTGDGVTAVNMIFKGHDDIQITKVRIKVEKGPRGPKHGMIFVYKSDDPFDLEKHVNKFKKIDSYTPVHRSQWTPGQPVAHFTVEVGWDEVEVSMDAYPIGQYILVRFAEPRQTTVERLGIVGIKFFGFERKAIFTPDYSAEELLVLDSRATTVSPETISLRILSFMVLLCGDQQSSSSKKASSAMKTFTLDTSDVTVDLIWKLYRQFENAYCKILTLHLLHSLFPVLTNTKPEHKESAEAFFAHLCTLVDKGSTTEEVNARLIIVVKQIIIDGAAVFFPDKEARRKQLFHMMKAADVYHLYHFIVINKKHSQFELSSMNCVNLVVKYKHDIK</sequence>
<keyword evidence="3" id="KW-1185">Reference proteome</keyword>
<name>A0AAD9KJB5_RIDPI</name>
<proteinExistence type="predicted"/>